<name>A0A842I8Q8_9RHOB</name>
<dbReference type="GO" id="GO:0045892">
    <property type="term" value="P:negative regulation of DNA-templated transcription"/>
    <property type="evidence" value="ECO:0007669"/>
    <property type="project" value="TreeGrafter"/>
</dbReference>
<evidence type="ECO:0000313" key="8">
    <source>
        <dbReference type="EMBL" id="MBC2836220.1"/>
    </source>
</evidence>
<dbReference type="GO" id="GO:0000976">
    <property type="term" value="F:transcription cis-regulatory region binding"/>
    <property type="evidence" value="ECO:0007669"/>
    <property type="project" value="TreeGrafter"/>
</dbReference>
<reference evidence="8 9" key="1">
    <citation type="journal article" date="2017" name="Int. J. Syst. Evol. Microbiol.">
        <title>Gemmobacter straminiformis sp. nov., isolated from an artificial fountain.</title>
        <authorList>
            <person name="Kang J.Y."/>
            <person name="Kim M.J."/>
            <person name="Chun J."/>
            <person name="Son K.P."/>
            <person name="Jahng K.Y."/>
        </authorList>
    </citation>
    <scope>NUCLEOTIDE SEQUENCE [LARGE SCALE GENOMIC DNA]</scope>
    <source>
        <strain evidence="8 9">CAM-8</strain>
    </source>
</reference>
<proteinExistence type="inferred from homology"/>
<evidence type="ECO:0000256" key="4">
    <source>
        <dbReference type="ARBA" id="ARBA00023015"/>
    </source>
</evidence>
<feature type="binding site" evidence="7">
    <location>
        <position position="166"/>
    </location>
    <ligand>
        <name>Zn(2+)</name>
        <dbReference type="ChEBI" id="CHEBI:29105"/>
    </ligand>
</feature>
<dbReference type="Gene3D" id="3.30.1490.190">
    <property type="match status" value="1"/>
</dbReference>
<comment type="similarity">
    <text evidence="1">Belongs to the Fur family.</text>
</comment>
<accession>A0A842I8Q8</accession>
<protein>
    <submittedName>
        <fullName evidence="8">Transcriptional repressor</fullName>
    </submittedName>
</protein>
<dbReference type="EMBL" id="JACLQD010000003">
    <property type="protein sequence ID" value="MBC2836220.1"/>
    <property type="molecule type" value="Genomic_DNA"/>
</dbReference>
<keyword evidence="6" id="KW-0804">Transcription</keyword>
<feature type="binding site" evidence="7">
    <location>
        <position position="123"/>
    </location>
    <ligand>
        <name>Zn(2+)</name>
        <dbReference type="ChEBI" id="CHEBI:29105"/>
    </ligand>
</feature>
<dbReference type="InterPro" id="IPR036388">
    <property type="entry name" value="WH-like_DNA-bd_sf"/>
</dbReference>
<feature type="binding site" evidence="7">
    <location>
        <position position="126"/>
    </location>
    <ligand>
        <name>Zn(2+)</name>
        <dbReference type="ChEBI" id="CHEBI:29105"/>
    </ligand>
</feature>
<dbReference type="InterPro" id="IPR036390">
    <property type="entry name" value="WH_DNA-bd_sf"/>
</dbReference>
<evidence type="ECO:0000256" key="3">
    <source>
        <dbReference type="ARBA" id="ARBA00022833"/>
    </source>
</evidence>
<dbReference type="GO" id="GO:0003700">
    <property type="term" value="F:DNA-binding transcription factor activity"/>
    <property type="evidence" value="ECO:0007669"/>
    <property type="project" value="InterPro"/>
</dbReference>
<dbReference type="SUPFAM" id="SSF46785">
    <property type="entry name" value="Winged helix' DNA-binding domain"/>
    <property type="match status" value="1"/>
</dbReference>
<evidence type="ECO:0000256" key="7">
    <source>
        <dbReference type="PIRSR" id="PIRSR602481-1"/>
    </source>
</evidence>
<keyword evidence="5" id="KW-0238">DNA-binding</keyword>
<organism evidence="8 9">
    <name type="scientific">Paragemmobacter straminiformis</name>
    <dbReference type="NCBI Taxonomy" id="2045119"/>
    <lineage>
        <taxon>Bacteria</taxon>
        <taxon>Pseudomonadati</taxon>
        <taxon>Pseudomonadota</taxon>
        <taxon>Alphaproteobacteria</taxon>
        <taxon>Rhodobacterales</taxon>
        <taxon>Paracoccaceae</taxon>
        <taxon>Paragemmobacter</taxon>
    </lineage>
</organism>
<keyword evidence="2" id="KW-0678">Repressor</keyword>
<evidence type="ECO:0000256" key="2">
    <source>
        <dbReference type="ARBA" id="ARBA00022491"/>
    </source>
</evidence>
<keyword evidence="9" id="KW-1185">Reference proteome</keyword>
<dbReference type="RefSeq" id="WP_185797828.1">
    <property type="nucleotide sequence ID" value="NZ_JACLQD010000003.1"/>
</dbReference>
<keyword evidence="7" id="KW-0479">Metal-binding</keyword>
<dbReference type="PANTHER" id="PTHR33202">
    <property type="entry name" value="ZINC UPTAKE REGULATION PROTEIN"/>
    <property type="match status" value="1"/>
</dbReference>
<dbReference type="GO" id="GO:0005829">
    <property type="term" value="C:cytosol"/>
    <property type="evidence" value="ECO:0007669"/>
    <property type="project" value="TreeGrafter"/>
</dbReference>
<dbReference type="AlphaFoldDB" id="A0A842I8Q8"/>
<sequence length="171" mass="18119">MHDHSEACPGCAAPEVAFARHDHSHCAADVMGRAEVLANAQGARLTPVRRRVLEILLEEHRALGAYEVLERLASDGFGNQPPVAYRALDFLVEQGLAHRIQRLNAFAACMHPGEAHAPVFLICHRCNAVAEADAAPVRAALDGAAAGLGFAIDRSTVEAVGLCPRCQGGQA</sequence>
<gene>
    <name evidence="8" type="ORF">H7F16_11945</name>
</gene>
<dbReference type="InterPro" id="IPR043135">
    <property type="entry name" value="Fur_C"/>
</dbReference>
<comment type="cofactor">
    <cofactor evidence="7">
        <name>Zn(2+)</name>
        <dbReference type="ChEBI" id="CHEBI:29105"/>
    </cofactor>
    <text evidence="7">Binds 1 zinc ion per subunit.</text>
</comment>
<keyword evidence="4" id="KW-0805">Transcription regulation</keyword>
<evidence type="ECO:0000256" key="5">
    <source>
        <dbReference type="ARBA" id="ARBA00023125"/>
    </source>
</evidence>
<comment type="caution">
    <text evidence="8">The sequence shown here is derived from an EMBL/GenBank/DDBJ whole genome shotgun (WGS) entry which is preliminary data.</text>
</comment>
<dbReference type="Proteomes" id="UP000555411">
    <property type="component" value="Unassembled WGS sequence"/>
</dbReference>
<dbReference type="Pfam" id="PF01475">
    <property type="entry name" value="FUR"/>
    <property type="match status" value="1"/>
</dbReference>
<dbReference type="PANTHER" id="PTHR33202:SF6">
    <property type="entry name" value="ZINC UPTAKE REGULATION PROTEIN"/>
    <property type="match status" value="1"/>
</dbReference>
<dbReference type="InterPro" id="IPR002481">
    <property type="entry name" value="FUR"/>
</dbReference>
<keyword evidence="3 7" id="KW-0862">Zinc</keyword>
<evidence type="ECO:0000256" key="1">
    <source>
        <dbReference type="ARBA" id="ARBA00007957"/>
    </source>
</evidence>
<dbReference type="GO" id="GO:1900376">
    <property type="term" value="P:regulation of secondary metabolite biosynthetic process"/>
    <property type="evidence" value="ECO:0007669"/>
    <property type="project" value="TreeGrafter"/>
</dbReference>
<feature type="binding site" evidence="7">
    <location>
        <position position="163"/>
    </location>
    <ligand>
        <name>Zn(2+)</name>
        <dbReference type="ChEBI" id="CHEBI:29105"/>
    </ligand>
</feature>
<dbReference type="GO" id="GO:0008270">
    <property type="term" value="F:zinc ion binding"/>
    <property type="evidence" value="ECO:0007669"/>
    <property type="project" value="TreeGrafter"/>
</dbReference>
<evidence type="ECO:0000256" key="6">
    <source>
        <dbReference type="ARBA" id="ARBA00023163"/>
    </source>
</evidence>
<dbReference type="Gene3D" id="1.10.10.10">
    <property type="entry name" value="Winged helix-like DNA-binding domain superfamily/Winged helix DNA-binding domain"/>
    <property type="match status" value="1"/>
</dbReference>
<evidence type="ECO:0000313" key="9">
    <source>
        <dbReference type="Proteomes" id="UP000555411"/>
    </source>
</evidence>